<reference evidence="5 6" key="1">
    <citation type="journal article" date="2015" name="Genome Biol.">
        <title>Comparative genomics of Steinernema reveals deeply conserved gene regulatory networks.</title>
        <authorList>
            <person name="Dillman A.R."/>
            <person name="Macchietto M."/>
            <person name="Porter C.F."/>
            <person name="Rogers A."/>
            <person name="Williams B."/>
            <person name="Antoshechkin I."/>
            <person name="Lee M.M."/>
            <person name="Goodwin Z."/>
            <person name="Lu X."/>
            <person name="Lewis E.E."/>
            <person name="Goodrich-Blair H."/>
            <person name="Stock S.P."/>
            <person name="Adams B.J."/>
            <person name="Sternberg P.W."/>
            <person name="Mortazavi A."/>
        </authorList>
    </citation>
    <scope>NUCLEOTIDE SEQUENCE [LARGE SCALE GENOMIC DNA]</scope>
    <source>
        <strain evidence="5 6">ALL</strain>
    </source>
</reference>
<dbReference type="EMBL" id="AZBU02000001">
    <property type="protein sequence ID" value="TMS35048.1"/>
    <property type="molecule type" value="Genomic_DNA"/>
</dbReference>
<comment type="caution">
    <text evidence="5">The sequence shown here is derived from an EMBL/GenBank/DDBJ whole genome shotgun (WGS) entry which is preliminary data.</text>
</comment>
<dbReference type="AlphaFoldDB" id="A0A4U8UTG1"/>
<dbReference type="OrthoDB" id="6480633at2759"/>
<evidence type="ECO:0000256" key="3">
    <source>
        <dbReference type="SAM" id="SignalP"/>
    </source>
</evidence>
<proteinExistence type="predicted"/>
<gene>
    <name evidence="5" type="ORF">L596_002527</name>
</gene>
<evidence type="ECO:0000313" key="5">
    <source>
        <dbReference type="EMBL" id="TMS35048.1"/>
    </source>
</evidence>
<keyword evidence="6" id="KW-1185">Reference proteome</keyword>
<dbReference type="SMART" id="SM00032">
    <property type="entry name" value="CCP"/>
    <property type="match status" value="2"/>
</dbReference>
<dbReference type="Pfam" id="PF00084">
    <property type="entry name" value="Sushi"/>
    <property type="match status" value="2"/>
</dbReference>
<comment type="caution">
    <text evidence="2">Lacks conserved residue(s) required for the propagation of feature annotation.</text>
</comment>
<dbReference type="InterPro" id="IPR000436">
    <property type="entry name" value="Sushi_SCR_CCP_dom"/>
</dbReference>
<keyword evidence="3" id="KW-0732">Signal</keyword>
<organism evidence="5 6">
    <name type="scientific">Steinernema carpocapsae</name>
    <name type="common">Entomopathogenic nematode</name>
    <dbReference type="NCBI Taxonomy" id="34508"/>
    <lineage>
        <taxon>Eukaryota</taxon>
        <taxon>Metazoa</taxon>
        <taxon>Ecdysozoa</taxon>
        <taxon>Nematoda</taxon>
        <taxon>Chromadorea</taxon>
        <taxon>Rhabditida</taxon>
        <taxon>Tylenchina</taxon>
        <taxon>Panagrolaimomorpha</taxon>
        <taxon>Strongyloidoidea</taxon>
        <taxon>Steinernematidae</taxon>
        <taxon>Steinernema</taxon>
    </lineage>
</organism>
<feature type="chain" id="PRO_5020741871" description="Sushi domain-containing protein" evidence="3">
    <location>
        <begin position="25"/>
        <end position="552"/>
    </location>
</feature>
<feature type="domain" description="Sushi" evidence="4">
    <location>
        <begin position="236"/>
        <end position="297"/>
    </location>
</feature>
<evidence type="ECO:0000259" key="4">
    <source>
        <dbReference type="PROSITE" id="PS50923"/>
    </source>
</evidence>
<dbReference type="Gene3D" id="2.10.70.10">
    <property type="entry name" value="Complement Module, domain 1"/>
    <property type="match status" value="2"/>
</dbReference>
<evidence type="ECO:0000256" key="2">
    <source>
        <dbReference type="PROSITE-ProRule" id="PRU00302"/>
    </source>
</evidence>
<dbReference type="InterPro" id="IPR035976">
    <property type="entry name" value="Sushi/SCR/CCP_sf"/>
</dbReference>
<feature type="signal peptide" evidence="3">
    <location>
        <begin position="1"/>
        <end position="24"/>
    </location>
</feature>
<keyword evidence="1 2" id="KW-1015">Disulfide bond</keyword>
<accession>A0A4U8UTG1</accession>
<keyword evidence="2" id="KW-0768">Sushi</keyword>
<reference evidence="5 6" key="2">
    <citation type="journal article" date="2019" name="G3 (Bethesda)">
        <title>Hybrid Assembly of the Genome of the Entomopathogenic Nematode Steinernema carpocapsae Identifies the X-Chromosome.</title>
        <authorList>
            <person name="Serra L."/>
            <person name="Macchietto M."/>
            <person name="Macias-Munoz A."/>
            <person name="McGill C.J."/>
            <person name="Rodriguez I.M."/>
            <person name="Rodriguez B."/>
            <person name="Murad R."/>
            <person name="Mortazavi A."/>
        </authorList>
    </citation>
    <scope>NUCLEOTIDE SEQUENCE [LARGE SCALE GENOMIC DNA]</scope>
    <source>
        <strain evidence="5 6">ALL</strain>
    </source>
</reference>
<dbReference type="STRING" id="34508.A0A4U8UTG1"/>
<name>A0A4U8UTG1_STECR</name>
<dbReference type="CDD" id="cd00033">
    <property type="entry name" value="CCP"/>
    <property type="match status" value="1"/>
</dbReference>
<sequence>MRGRSLRFLIALVTFTWNFEKCLAAKRPQLAPLYSYVNTHSGPFRDHYATTWTPATYPEALSGYSLLDNFGLIGVEQSESEDEGKKAEECSCLQEIVQLFDQQVGLGATPQNPGLFGRVDHKFAKAGDEANMLFQKYERTGEKLFCATTMGECGATVPLYQWFVAPEVDTLYTTRDVNDAAVTNMVPQGILCYIWPGEMKDEDCAHQAATHQHQIDSGVISYGFNTEVTEDTKNVKGCDLNKLTTDHGQWATTRPDVTPGTVAVLNCDSGFVASQTPTIAVCQRSGDWMPPSGTCRMAGCEGPTNWKSEYGDITFSMEALRNPTDGSDLNIYPIGRCNAIWISAHSRPSISGTTAMLVCDKTSDVIEREADIVYCSESGWAPRMLGRCYKVCPEFNISHGQVEYSNSDGIGRLTKSNGTVATLICGPGTKLDGSGTAVCNDGAWDNLEIGKCDAVGRSGVPKFSIVAFRLSSVVLHRQRRHRICNWSQALDRGFPEELRLRISRSFGLQKRHSGQGWPRSCVPVQRTMEAEFGKMHMTPQACFDFLPSPGFS</sequence>
<dbReference type="SUPFAM" id="SSF57535">
    <property type="entry name" value="Complement control module/SCR domain"/>
    <property type="match status" value="2"/>
</dbReference>
<feature type="disulfide bond" evidence="2">
    <location>
        <begin position="425"/>
        <end position="452"/>
    </location>
</feature>
<feature type="domain" description="Sushi" evidence="4">
    <location>
        <begin position="390"/>
        <end position="454"/>
    </location>
</feature>
<protein>
    <recommendedName>
        <fullName evidence="4">Sushi domain-containing protein</fullName>
    </recommendedName>
</protein>
<evidence type="ECO:0000313" key="6">
    <source>
        <dbReference type="Proteomes" id="UP000298663"/>
    </source>
</evidence>
<dbReference type="Proteomes" id="UP000298663">
    <property type="component" value="Unassembled WGS sequence"/>
</dbReference>
<dbReference type="PROSITE" id="PS50923">
    <property type="entry name" value="SUSHI"/>
    <property type="match status" value="2"/>
</dbReference>
<evidence type="ECO:0000256" key="1">
    <source>
        <dbReference type="ARBA" id="ARBA00023157"/>
    </source>
</evidence>